<sequence length="69" mass="8055">MIKLTSYQTTTLLPNPEFGDSEGLLDEVSIKRTIDGSRHVYVKTKNQRRKLIFSFRLTRLKALELRAFI</sequence>
<accession>A0A0F9C1J3</accession>
<protein>
    <submittedName>
        <fullName evidence="1">Uncharacterized protein</fullName>
    </submittedName>
</protein>
<organism evidence="1">
    <name type="scientific">marine sediment metagenome</name>
    <dbReference type="NCBI Taxonomy" id="412755"/>
    <lineage>
        <taxon>unclassified sequences</taxon>
        <taxon>metagenomes</taxon>
        <taxon>ecological metagenomes</taxon>
    </lineage>
</organism>
<reference evidence="1" key="1">
    <citation type="journal article" date="2015" name="Nature">
        <title>Complex archaea that bridge the gap between prokaryotes and eukaryotes.</title>
        <authorList>
            <person name="Spang A."/>
            <person name="Saw J.H."/>
            <person name="Jorgensen S.L."/>
            <person name="Zaremba-Niedzwiedzka K."/>
            <person name="Martijn J."/>
            <person name="Lind A.E."/>
            <person name="van Eijk R."/>
            <person name="Schleper C."/>
            <person name="Guy L."/>
            <person name="Ettema T.J."/>
        </authorList>
    </citation>
    <scope>NUCLEOTIDE SEQUENCE</scope>
</reference>
<dbReference type="AlphaFoldDB" id="A0A0F9C1J3"/>
<dbReference type="EMBL" id="LAZR01046509">
    <property type="protein sequence ID" value="KKK96389.1"/>
    <property type="molecule type" value="Genomic_DNA"/>
</dbReference>
<comment type="caution">
    <text evidence="1">The sequence shown here is derived from an EMBL/GenBank/DDBJ whole genome shotgun (WGS) entry which is preliminary data.</text>
</comment>
<name>A0A0F9C1J3_9ZZZZ</name>
<gene>
    <name evidence="1" type="ORF">LCGC14_2663260</name>
</gene>
<feature type="non-terminal residue" evidence="1">
    <location>
        <position position="69"/>
    </location>
</feature>
<proteinExistence type="predicted"/>
<evidence type="ECO:0000313" key="1">
    <source>
        <dbReference type="EMBL" id="KKK96389.1"/>
    </source>
</evidence>